<dbReference type="RefSeq" id="WP_151859943.1">
    <property type="nucleotide sequence ID" value="NZ_WBZC01000008.1"/>
</dbReference>
<evidence type="ECO:0000313" key="2">
    <source>
        <dbReference type="Proteomes" id="UP000432715"/>
    </source>
</evidence>
<dbReference type="AlphaFoldDB" id="A0A6I0FFV6"/>
<proteinExistence type="predicted"/>
<dbReference type="EMBL" id="WBZC01000008">
    <property type="protein sequence ID" value="KAB3537799.1"/>
    <property type="molecule type" value="Genomic_DNA"/>
</dbReference>
<organism evidence="1 2">
    <name type="scientific">Alkaliphilus pronyensis</name>
    <dbReference type="NCBI Taxonomy" id="1482732"/>
    <lineage>
        <taxon>Bacteria</taxon>
        <taxon>Bacillati</taxon>
        <taxon>Bacillota</taxon>
        <taxon>Clostridia</taxon>
        <taxon>Peptostreptococcales</taxon>
        <taxon>Natronincolaceae</taxon>
        <taxon>Alkaliphilus</taxon>
    </lineage>
</organism>
<sequence length="126" mass="15057">MRYYPYWGMPGTYMDYYDDCSRLADMYPDVYKRVYPKVQEICYHMDVPSNPRMYPQVDPQMIEEMVGQIYEMEAGQPYASQFRGVFRDLITILVLRELINRRRGFPRRGFGPGIGYGLGQQYPQMY</sequence>
<reference evidence="1 2" key="1">
    <citation type="submission" date="2019-10" db="EMBL/GenBank/DDBJ databases">
        <title>Alkaliphilus serpentinus sp. nov. and Alkaliphilus pronyensis sp. nov., two novel anaerobic alkaliphilic species isolated from the serpentinized-hosted hydrothermal field of the Prony Bay (New Caledonia).</title>
        <authorList>
            <person name="Postec A."/>
        </authorList>
    </citation>
    <scope>NUCLEOTIDE SEQUENCE [LARGE SCALE GENOMIC DNA]</scope>
    <source>
        <strain evidence="1 2">LacV</strain>
    </source>
</reference>
<protein>
    <submittedName>
        <fullName evidence="1">Uncharacterized protein</fullName>
    </submittedName>
</protein>
<dbReference type="OrthoDB" id="1956411at2"/>
<dbReference type="Proteomes" id="UP000432715">
    <property type="component" value="Unassembled WGS sequence"/>
</dbReference>
<keyword evidence="2" id="KW-1185">Reference proteome</keyword>
<comment type="caution">
    <text evidence="1">The sequence shown here is derived from an EMBL/GenBank/DDBJ whole genome shotgun (WGS) entry which is preliminary data.</text>
</comment>
<accession>A0A6I0FFV6</accession>
<gene>
    <name evidence="1" type="ORF">F8154_02130</name>
</gene>
<name>A0A6I0FFV6_9FIRM</name>
<evidence type="ECO:0000313" key="1">
    <source>
        <dbReference type="EMBL" id="KAB3537799.1"/>
    </source>
</evidence>